<evidence type="ECO:0000313" key="3">
    <source>
        <dbReference type="RefSeq" id="XP_022331895.1"/>
    </source>
</evidence>
<organism evidence="2 3">
    <name type="scientific">Crassostrea virginica</name>
    <name type="common">Eastern oyster</name>
    <dbReference type="NCBI Taxonomy" id="6565"/>
    <lineage>
        <taxon>Eukaryota</taxon>
        <taxon>Metazoa</taxon>
        <taxon>Spiralia</taxon>
        <taxon>Lophotrochozoa</taxon>
        <taxon>Mollusca</taxon>
        <taxon>Bivalvia</taxon>
        <taxon>Autobranchia</taxon>
        <taxon>Pteriomorphia</taxon>
        <taxon>Ostreida</taxon>
        <taxon>Ostreoidea</taxon>
        <taxon>Ostreidae</taxon>
        <taxon>Crassostrea</taxon>
    </lineage>
</organism>
<keyword evidence="2" id="KW-1185">Reference proteome</keyword>
<dbReference type="GeneID" id="111129718"/>
<evidence type="ECO:0000256" key="1">
    <source>
        <dbReference type="SAM" id="MobiDB-lite"/>
    </source>
</evidence>
<evidence type="ECO:0000313" key="2">
    <source>
        <dbReference type="Proteomes" id="UP000694844"/>
    </source>
</evidence>
<proteinExistence type="predicted"/>
<gene>
    <name evidence="3" type="primary">LOC111129718</name>
</gene>
<dbReference type="KEGG" id="cvn:111129718"/>
<sequence>MSNGDPVEVFSDEESLGNFQSCSQSSSCQPDSQSSSWSEENNNTLENFNAAVTLLGHGRFSPLKFRVHQNLENLKPSTKRLIKRKATETVHLVLESMAPGQGNKLLQLIQDPVQPDSTCSNLEQLIVNLYSESTDKHVKKQLLSMIASSHSKKQLQQLIPSITMHAINEARKHAMEHSAGAEVPKQKPAFHSKMDLMKLDHALDFIFNPAFHQACIILNVN</sequence>
<dbReference type="OrthoDB" id="6153692at2759"/>
<dbReference type="RefSeq" id="XP_022331895.1">
    <property type="nucleotide sequence ID" value="XM_022476187.1"/>
</dbReference>
<reference evidence="3" key="1">
    <citation type="submission" date="2025-08" db="UniProtKB">
        <authorList>
            <consortium name="RefSeq"/>
        </authorList>
    </citation>
    <scope>IDENTIFICATION</scope>
    <source>
        <tissue evidence="3">Whole sample</tissue>
    </source>
</reference>
<accession>A0A8B8DVI2</accession>
<name>A0A8B8DVI2_CRAVI</name>
<feature type="compositionally biased region" description="Low complexity" evidence="1">
    <location>
        <begin position="20"/>
        <end position="38"/>
    </location>
</feature>
<protein>
    <submittedName>
        <fullName evidence="3">Uncharacterized protein LOC111129718</fullName>
    </submittedName>
</protein>
<feature type="region of interest" description="Disordered" evidence="1">
    <location>
        <begin position="1"/>
        <end position="41"/>
    </location>
</feature>
<dbReference type="AlphaFoldDB" id="A0A8B8DVI2"/>
<dbReference type="Proteomes" id="UP000694844">
    <property type="component" value="Chromosome 4"/>
</dbReference>